<keyword evidence="1 4" id="KW-0812">Transmembrane</keyword>
<dbReference type="EMBL" id="JAQQDB010000086">
    <property type="protein sequence ID" value="MFM0523270.1"/>
    <property type="molecule type" value="Genomic_DNA"/>
</dbReference>
<sequence>MGVSACAPSLAIILTGFSSRRLITMHGYKKVLAFSALVLCSGLFILERSYNLYVWFAVRACIGATNGMLWIALESVLNHLTPAPIKGRVIGVYAASTTFSLAMGSLIPIDTAALERAFLTSALLFCVGVAVCYLSGSPILPEEKTATIGLAVKSLRKMPVECVIATCGGALVAAQISLLPTSTTVNMNGLTGKDLLSTTLLGSAAAQIAVGITADKLGIYKSAFIITTAGILLSHLIWMNDHGVGSEVLYFFWGGVSVCYTG</sequence>
<gene>
    <name evidence="5" type="ORF">PQR08_38260</name>
</gene>
<feature type="transmembrane region" description="Helical" evidence="4">
    <location>
        <begin position="52"/>
        <end position="77"/>
    </location>
</feature>
<evidence type="ECO:0000256" key="3">
    <source>
        <dbReference type="ARBA" id="ARBA00023136"/>
    </source>
</evidence>
<feature type="transmembrane region" description="Helical" evidence="4">
    <location>
        <begin position="27"/>
        <end position="46"/>
    </location>
</feature>
<evidence type="ECO:0000256" key="1">
    <source>
        <dbReference type="ARBA" id="ARBA00022692"/>
    </source>
</evidence>
<evidence type="ECO:0000256" key="4">
    <source>
        <dbReference type="SAM" id="Phobius"/>
    </source>
</evidence>
<dbReference type="SUPFAM" id="SSF103473">
    <property type="entry name" value="MFS general substrate transporter"/>
    <property type="match status" value="1"/>
</dbReference>
<name>A0ABW9CZV6_9BURK</name>
<protein>
    <submittedName>
        <fullName evidence="5">MFS transporter</fullName>
    </submittedName>
</protein>
<evidence type="ECO:0000313" key="5">
    <source>
        <dbReference type="EMBL" id="MFM0523270.1"/>
    </source>
</evidence>
<proteinExistence type="predicted"/>
<feature type="transmembrane region" description="Helical" evidence="4">
    <location>
        <begin position="219"/>
        <end position="238"/>
    </location>
</feature>
<keyword evidence="2 4" id="KW-1133">Transmembrane helix</keyword>
<accession>A0ABW9CZV6</accession>
<dbReference type="InterPro" id="IPR036259">
    <property type="entry name" value="MFS_trans_sf"/>
</dbReference>
<dbReference type="Gene3D" id="1.20.1250.20">
    <property type="entry name" value="MFS general substrate transporter like domains"/>
    <property type="match status" value="1"/>
</dbReference>
<dbReference type="PANTHER" id="PTHR23521:SF2">
    <property type="entry name" value="TRANSPORTER MFS SUPERFAMILY"/>
    <property type="match status" value="1"/>
</dbReference>
<dbReference type="Pfam" id="PF07690">
    <property type="entry name" value="MFS_1"/>
    <property type="match status" value="1"/>
</dbReference>
<dbReference type="PANTHER" id="PTHR23521">
    <property type="entry name" value="TRANSPORTER MFS SUPERFAMILY"/>
    <property type="match status" value="1"/>
</dbReference>
<evidence type="ECO:0000256" key="2">
    <source>
        <dbReference type="ARBA" id="ARBA00022989"/>
    </source>
</evidence>
<evidence type="ECO:0000313" key="6">
    <source>
        <dbReference type="Proteomes" id="UP001629462"/>
    </source>
</evidence>
<dbReference type="InterPro" id="IPR011701">
    <property type="entry name" value="MFS"/>
</dbReference>
<reference evidence="5 6" key="1">
    <citation type="journal article" date="2024" name="Chem. Sci.">
        <title>Discovery of megapolipeptins by genome mining of a Burkholderiales bacteria collection.</title>
        <authorList>
            <person name="Paulo B.S."/>
            <person name="Recchia M.J.J."/>
            <person name="Lee S."/>
            <person name="Fergusson C.H."/>
            <person name="Romanowski S.B."/>
            <person name="Hernandez A."/>
            <person name="Krull N."/>
            <person name="Liu D.Y."/>
            <person name="Cavanagh H."/>
            <person name="Bos A."/>
            <person name="Gray C.A."/>
            <person name="Murphy B.T."/>
            <person name="Linington R.G."/>
            <person name="Eustaquio A.S."/>
        </authorList>
    </citation>
    <scope>NUCLEOTIDE SEQUENCE [LARGE SCALE GENOMIC DNA]</scope>
    <source>
        <strain evidence="5 6">RL17-374-BIF-D</strain>
    </source>
</reference>
<dbReference type="Proteomes" id="UP001629462">
    <property type="component" value="Unassembled WGS sequence"/>
</dbReference>
<keyword evidence="6" id="KW-1185">Reference proteome</keyword>
<comment type="caution">
    <text evidence="5">The sequence shown here is derived from an EMBL/GenBank/DDBJ whole genome shotgun (WGS) entry which is preliminary data.</text>
</comment>
<feature type="transmembrane region" description="Helical" evidence="4">
    <location>
        <begin position="121"/>
        <end position="141"/>
    </location>
</feature>
<feature type="transmembrane region" description="Helical" evidence="4">
    <location>
        <begin position="89"/>
        <end position="109"/>
    </location>
</feature>
<keyword evidence="3 4" id="KW-0472">Membrane</keyword>
<organism evidence="5 6">
    <name type="scientific">Caballeronia jiangsuensis</name>
    <dbReference type="NCBI Taxonomy" id="1458357"/>
    <lineage>
        <taxon>Bacteria</taxon>
        <taxon>Pseudomonadati</taxon>
        <taxon>Pseudomonadota</taxon>
        <taxon>Betaproteobacteria</taxon>
        <taxon>Burkholderiales</taxon>
        <taxon>Burkholderiaceae</taxon>
        <taxon>Caballeronia</taxon>
    </lineage>
</organism>